<sequence length="474" mass="52539">MNTTSPPQCPYGHGKNAAAPSLHPPGVWPPGPASGLTGWTVLRRMSRDLLGSVAEWRQAYGDVVHLRIWPEHQIVVTDPQLVRDLLVGHHLELRRWERGISVFSQLHGHSVLTAEGEAWRAKRSALQPSFSPKAVQAFVPAIAGAAAKTFALWPRGEADWPIESALTSLTMDVILRMMFSSEIDEDARAAEGALNDTAKAANAEMYWPASLPDWMPWKRAKRRGIALLKRLISGHVEKRLALAPDAWPEDLLSRLLVLHRDDPAAWPLKAVHDECMTAFLAGHETTAATLTWWAWCMAANPQAQELARREVETVLQGRLPTAQDLPSLAYLATTLQETLRLYPAAPVLLSRRSTLAMTLGGWQLPAGTMFMVPLQLMQHDARWYLDPSAFRPERFDCGAPDLPRGSFMPFGTGPRVCLGQHLATTEMTVIAAMLLQRFTVSVPEGMAAPRPAFNITLRPECPLRLRLKEYIQGG</sequence>
<dbReference type="PANTHER" id="PTHR24291:SF50">
    <property type="entry name" value="BIFUNCTIONAL ALBAFLAVENONE MONOOXYGENASE_TERPENE SYNTHASE"/>
    <property type="match status" value="1"/>
</dbReference>
<proteinExistence type="inferred from homology"/>
<dbReference type="RefSeq" id="WP_206091022.1">
    <property type="nucleotide sequence ID" value="NZ_CP065053.1"/>
</dbReference>
<dbReference type="InterPro" id="IPR036396">
    <property type="entry name" value="Cyt_P450_sf"/>
</dbReference>
<dbReference type="PRINTS" id="PR00463">
    <property type="entry name" value="EP450I"/>
</dbReference>
<accession>A0AA48WH98</accession>
<evidence type="ECO:0000313" key="10">
    <source>
        <dbReference type="Proteomes" id="UP000662888"/>
    </source>
</evidence>
<keyword evidence="2 7" id="KW-0349">Heme</keyword>
<evidence type="ECO:0000256" key="1">
    <source>
        <dbReference type="ARBA" id="ARBA00010617"/>
    </source>
</evidence>
<dbReference type="EMBL" id="CP065053">
    <property type="protein sequence ID" value="QPI51429.1"/>
    <property type="molecule type" value="Genomic_DNA"/>
</dbReference>
<dbReference type="PROSITE" id="PS00086">
    <property type="entry name" value="CYTOCHROME_P450"/>
    <property type="match status" value="1"/>
</dbReference>
<dbReference type="SUPFAM" id="SSF48264">
    <property type="entry name" value="Cytochrome P450"/>
    <property type="match status" value="1"/>
</dbReference>
<dbReference type="Pfam" id="PF00067">
    <property type="entry name" value="p450"/>
    <property type="match status" value="1"/>
</dbReference>
<dbReference type="InterPro" id="IPR017972">
    <property type="entry name" value="Cyt_P450_CS"/>
</dbReference>
<dbReference type="InterPro" id="IPR001128">
    <property type="entry name" value="Cyt_P450"/>
</dbReference>
<evidence type="ECO:0000256" key="8">
    <source>
        <dbReference type="SAM" id="MobiDB-lite"/>
    </source>
</evidence>
<dbReference type="Gene3D" id="1.10.630.10">
    <property type="entry name" value="Cytochrome P450"/>
    <property type="match status" value="1"/>
</dbReference>
<keyword evidence="5 7" id="KW-0408">Iron</keyword>
<dbReference type="PRINTS" id="PR00385">
    <property type="entry name" value="P450"/>
</dbReference>
<evidence type="ECO:0000256" key="7">
    <source>
        <dbReference type="RuleBase" id="RU000461"/>
    </source>
</evidence>
<name>A0AA48WH98_9BURK</name>
<evidence type="ECO:0000256" key="2">
    <source>
        <dbReference type="ARBA" id="ARBA00022617"/>
    </source>
</evidence>
<keyword evidence="3 7" id="KW-0479">Metal-binding</keyword>
<gene>
    <name evidence="9" type="ORF">IV454_07905</name>
</gene>
<evidence type="ECO:0000256" key="5">
    <source>
        <dbReference type="ARBA" id="ARBA00023004"/>
    </source>
</evidence>
<evidence type="ECO:0000313" key="9">
    <source>
        <dbReference type="EMBL" id="QPI51429.1"/>
    </source>
</evidence>
<evidence type="ECO:0000256" key="4">
    <source>
        <dbReference type="ARBA" id="ARBA00023002"/>
    </source>
</evidence>
<organism evidence="9 10">
    <name type="scientific">Massilia antarctica</name>
    <dbReference type="NCBI Taxonomy" id="2765360"/>
    <lineage>
        <taxon>Bacteria</taxon>
        <taxon>Pseudomonadati</taxon>
        <taxon>Pseudomonadota</taxon>
        <taxon>Betaproteobacteria</taxon>
        <taxon>Burkholderiales</taxon>
        <taxon>Oxalobacteraceae</taxon>
        <taxon>Telluria group</taxon>
        <taxon>Massilia</taxon>
    </lineage>
</organism>
<keyword evidence="6 7" id="KW-0503">Monooxygenase</keyword>
<feature type="region of interest" description="Disordered" evidence="8">
    <location>
        <begin position="1"/>
        <end position="29"/>
    </location>
</feature>
<dbReference type="InterPro" id="IPR002401">
    <property type="entry name" value="Cyt_P450_E_grp-I"/>
</dbReference>
<dbReference type="InterPro" id="IPR050196">
    <property type="entry name" value="Cytochrome_P450_Monoox"/>
</dbReference>
<keyword evidence="10" id="KW-1185">Reference proteome</keyword>
<evidence type="ECO:0000256" key="6">
    <source>
        <dbReference type="ARBA" id="ARBA00023033"/>
    </source>
</evidence>
<comment type="similarity">
    <text evidence="1 7">Belongs to the cytochrome P450 family.</text>
</comment>
<evidence type="ECO:0000256" key="3">
    <source>
        <dbReference type="ARBA" id="ARBA00022723"/>
    </source>
</evidence>
<protein>
    <submittedName>
        <fullName evidence="9">Cytochrome P450</fullName>
    </submittedName>
</protein>
<dbReference type="Proteomes" id="UP000662888">
    <property type="component" value="Chromosome"/>
</dbReference>
<dbReference type="PANTHER" id="PTHR24291">
    <property type="entry name" value="CYTOCHROME P450 FAMILY 4"/>
    <property type="match status" value="1"/>
</dbReference>
<keyword evidence="4 7" id="KW-0560">Oxidoreductase</keyword>
<reference evidence="9 10" key="1">
    <citation type="submission" date="2020-11" db="EMBL/GenBank/DDBJ databases">
        <authorList>
            <person name="Sun Q."/>
        </authorList>
    </citation>
    <scope>NUCLEOTIDE SEQUENCE [LARGE SCALE GENOMIC DNA]</scope>
    <source>
        <strain evidence="9 10">P8398</strain>
    </source>
</reference>